<evidence type="ECO:0000313" key="1">
    <source>
        <dbReference type="EMBL" id="CAA2968381.1"/>
    </source>
</evidence>
<protein>
    <submittedName>
        <fullName evidence="1">Uncharacterized protein</fullName>
    </submittedName>
</protein>
<gene>
    <name evidence="1" type="ORF">OLEA9_A031870</name>
</gene>
<name>A0A8S0QN05_OLEEU</name>
<proteinExistence type="predicted"/>
<dbReference type="OrthoDB" id="10354559at2759"/>
<accession>A0A8S0QN05</accession>
<keyword evidence="2" id="KW-1185">Reference proteome</keyword>
<reference evidence="1 2" key="1">
    <citation type="submission" date="2019-12" db="EMBL/GenBank/DDBJ databases">
        <authorList>
            <person name="Alioto T."/>
            <person name="Alioto T."/>
            <person name="Gomez Garrido J."/>
        </authorList>
    </citation>
    <scope>NUCLEOTIDE SEQUENCE [LARGE SCALE GENOMIC DNA]</scope>
</reference>
<dbReference type="AlphaFoldDB" id="A0A8S0QN05"/>
<organism evidence="1 2">
    <name type="scientific">Olea europaea subsp. europaea</name>
    <dbReference type="NCBI Taxonomy" id="158383"/>
    <lineage>
        <taxon>Eukaryota</taxon>
        <taxon>Viridiplantae</taxon>
        <taxon>Streptophyta</taxon>
        <taxon>Embryophyta</taxon>
        <taxon>Tracheophyta</taxon>
        <taxon>Spermatophyta</taxon>
        <taxon>Magnoliopsida</taxon>
        <taxon>eudicotyledons</taxon>
        <taxon>Gunneridae</taxon>
        <taxon>Pentapetalae</taxon>
        <taxon>asterids</taxon>
        <taxon>lamiids</taxon>
        <taxon>Lamiales</taxon>
        <taxon>Oleaceae</taxon>
        <taxon>Oleeae</taxon>
        <taxon>Olea</taxon>
    </lineage>
</organism>
<comment type="caution">
    <text evidence="1">The sequence shown here is derived from an EMBL/GenBank/DDBJ whole genome shotgun (WGS) entry which is preliminary data.</text>
</comment>
<dbReference type="Proteomes" id="UP000594638">
    <property type="component" value="Unassembled WGS sequence"/>
</dbReference>
<sequence length="135" mass="15910">MDLARRLHTMKQDDLGIEKQRRPLELDRRFEEGGHERMGGKESDISHQEFNTVLKRGHFWRNCGCERRMKDEKGEEDEGECFEMKQGEKRIELKFLQVDLRFKKVFRGRNDSTLSRSSSGSWLHIPGSISSEILL</sequence>
<evidence type="ECO:0000313" key="2">
    <source>
        <dbReference type="Proteomes" id="UP000594638"/>
    </source>
</evidence>
<dbReference type="Gramene" id="OE9A031870T1">
    <property type="protein sequence ID" value="OE9A031870C1"/>
    <property type="gene ID" value="OE9A031870"/>
</dbReference>
<dbReference type="EMBL" id="CACTIH010001906">
    <property type="protein sequence ID" value="CAA2968381.1"/>
    <property type="molecule type" value="Genomic_DNA"/>
</dbReference>